<protein>
    <submittedName>
        <fullName evidence="2">Uncharacterized protein</fullName>
    </submittedName>
</protein>
<organism evidence="2 3">
    <name type="scientific">Gulo gulo</name>
    <name type="common">Wolverine</name>
    <name type="synonym">Gluton</name>
    <dbReference type="NCBI Taxonomy" id="48420"/>
    <lineage>
        <taxon>Eukaryota</taxon>
        <taxon>Metazoa</taxon>
        <taxon>Chordata</taxon>
        <taxon>Craniata</taxon>
        <taxon>Vertebrata</taxon>
        <taxon>Euteleostomi</taxon>
        <taxon>Mammalia</taxon>
        <taxon>Eutheria</taxon>
        <taxon>Laurasiatheria</taxon>
        <taxon>Carnivora</taxon>
        <taxon>Caniformia</taxon>
        <taxon>Musteloidea</taxon>
        <taxon>Mustelidae</taxon>
        <taxon>Guloninae</taxon>
        <taxon>Gulo</taxon>
    </lineage>
</organism>
<feature type="transmembrane region" description="Helical" evidence="1">
    <location>
        <begin position="21"/>
        <end position="42"/>
    </location>
</feature>
<gene>
    <name evidence="2" type="ORF">BN2614_LOCUS6</name>
</gene>
<keyword evidence="1" id="KW-1133">Transmembrane helix</keyword>
<dbReference type="AlphaFoldDB" id="A0A9X9LZ42"/>
<evidence type="ECO:0000256" key="1">
    <source>
        <dbReference type="SAM" id="Phobius"/>
    </source>
</evidence>
<dbReference type="EMBL" id="CYRY02031086">
    <property type="protein sequence ID" value="VCX05351.1"/>
    <property type="molecule type" value="Genomic_DNA"/>
</dbReference>
<proteinExistence type="predicted"/>
<accession>A0A9X9LZ42</accession>
<reference evidence="2 3" key="1">
    <citation type="submission" date="2018-10" db="EMBL/GenBank/DDBJ databases">
        <authorList>
            <person name="Ekblom R."/>
            <person name="Jareborg N."/>
        </authorList>
    </citation>
    <scope>NUCLEOTIDE SEQUENCE [LARGE SCALE GENOMIC DNA]</scope>
    <source>
        <tissue evidence="2">Muscle</tissue>
    </source>
</reference>
<keyword evidence="3" id="KW-1185">Reference proteome</keyword>
<sequence length="71" mass="8272">MFCKLYAELFSMMMGLGAKSLIFNLLWPMGLRTVFCIVKIHFQRMVSVVAPRTKHSEETTFELSTLTVKRR</sequence>
<keyword evidence="1" id="KW-0812">Transmembrane</keyword>
<dbReference type="Proteomes" id="UP000269945">
    <property type="component" value="Unassembled WGS sequence"/>
</dbReference>
<evidence type="ECO:0000313" key="2">
    <source>
        <dbReference type="EMBL" id="VCX05351.1"/>
    </source>
</evidence>
<keyword evidence="1" id="KW-0472">Membrane</keyword>
<evidence type="ECO:0000313" key="3">
    <source>
        <dbReference type="Proteomes" id="UP000269945"/>
    </source>
</evidence>
<name>A0A9X9LZ42_GULGU</name>
<comment type="caution">
    <text evidence="2">The sequence shown here is derived from an EMBL/GenBank/DDBJ whole genome shotgun (WGS) entry which is preliminary data.</text>
</comment>